<proteinExistence type="predicted"/>
<gene>
    <name evidence="2" type="ORF">MSPICULIGERA_LOCUS25179</name>
</gene>
<protein>
    <submittedName>
        <fullName evidence="2">Uncharacterized protein</fullName>
    </submittedName>
</protein>
<dbReference type="PANTHER" id="PTHR40326">
    <property type="entry name" value="PROTEIN CBG10816"/>
    <property type="match status" value="1"/>
</dbReference>
<dbReference type="PANTHER" id="PTHR40326:SF1">
    <property type="entry name" value="RING-TYPE DOMAIN-CONTAINING PROTEIN-RELATED"/>
    <property type="match status" value="1"/>
</dbReference>
<evidence type="ECO:0000313" key="2">
    <source>
        <dbReference type="EMBL" id="CAJ0587202.1"/>
    </source>
</evidence>
<reference evidence="2" key="1">
    <citation type="submission" date="2023-06" db="EMBL/GenBank/DDBJ databases">
        <authorList>
            <person name="Delattre M."/>
        </authorList>
    </citation>
    <scope>NUCLEOTIDE SEQUENCE</scope>
    <source>
        <strain evidence="2">AF72</strain>
    </source>
</reference>
<keyword evidence="3" id="KW-1185">Reference proteome</keyword>
<feature type="region of interest" description="Disordered" evidence="1">
    <location>
        <begin position="375"/>
        <end position="414"/>
    </location>
</feature>
<evidence type="ECO:0000313" key="3">
    <source>
        <dbReference type="Proteomes" id="UP001177023"/>
    </source>
</evidence>
<dbReference type="EMBL" id="CATQJA010002709">
    <property type="protein sequence ID" value="CAJ0587202.1"/>
    <property type="molecule type" value="Genomic_DNA"/>
</dbReference>
<feature type="non-terminal residue" evidence="2">
    <location>
        <position position="1"/>
    </location>
</feature>
<comment type="caution">
    <text evidence="2">The sequence shown here is derived from an EMBL/GenBank/DDBJ whole genome shotgun (WGS) entry which is preliminary data.</text>
</comment>
<evidence type="ECO:0000256" key="1">
    <source>
        <dbReference type="SAM" id="MobiDB-lite"/>
    </source>
</evidence>
<dbReference type="AlphaFoldDB" id="A0AA36DI52"/>
<name>A0AA36DI52_9BILA</name>
<dbReference type="Proteomes" id="UP001177023">
    <property type="component" value="Unassembled WGS sequence"/>
</dbReference>
<organism evidence="2 3">
    <name type="scientific">Mesorhabditis spiculigera</name>
    <dbReference type="NCBI Taxonomy" id="96644"/>
    <lineage>
        <taxon>Eukaryota</taxon>
        <taxon>Metazoa</taxon>
        <taxon>Ecdysozoa</taxon>
        <taxon>Nematoda</taxon>
        <taxon>Chromadorea</taxon>
        <taxon>Rhabditida</taxon>
        <taxon>Rhabditina</taxon>
        <taxon>Rhabditomorpha</taxon>
        <taxon>Rhabditoidea</taxon>
        <taxon>Rhabditidae</taxon>
        <taxon>Mesorhabditinae</taxon>
        <taxon>Mesorhabditis</taxon>
    </lineage>
</organism>
<sequence length="414" mass="46376">MTRPDDPPLPDLSDEVLGKLASVSLDEPPDDIAPVEDPVVEAPRGKAPSSFEDYFQVVSTDGRTFYPQKMLVLRSVAHHKKGKAFGCKYENCADIFLLCNSQTVSYVHGVNVANGAEVSIEEVPIYAHEPQASSVGPSHIACLNTEDDTTEYAVICGKTILRLQYDAELLGFQSVHMFTEIEPVKELRGIATARERKLVFTFSSPMILCIDGHGDGQVLSRTHYGINERRGFGNVCYMDYNDKQRTLVTSDLGFGSFGHNSALLRKYSVDENFQLTKICEYVSDDRVVNELQKGAIQYASGIMIDDAGWVLVADAKKPALHLFDDQLRPLCHIRLQHEFQQPFPFTTSITLSEQYAALNCVRKGRTYFYELKDRPTQAQFAQRPRRHTPPKGQKQSSRRGSGRGREHRGGRSSH</sequence>
<feature type="compositionally biased region" description="Basic and acidic residues" evidence="1">
    <location>
        <begin position="403"/>
        <end position="414"/>
    </location>
</feature>
<accession>A0AA36DI52</accession>